<dbReference type="InterPro" id="IPR029903">
    <property type="entry name" value="RmlD-like-bd"/>
</dbReference>
<name>A0A1H1W7E1_9ACTN</name>
<dbReference type="Pfam" id="PF04321">
    <property type="entry name" value="RmlD_sub_bind"/>
    <property type="match status" value="1"/>
</dbReference>
<accession>A0A1H1W7E1</accession>
<dbReference type="EMBL" id="LT629772">
    <property type="protein sequence ID" value="SDS92571.1"/>
    <property type="molecule type" value="Genomic_DNA"/>
</dbReference>
<dbReference type="PANTHER" id="PTHR43242:SF1">
    <property type="entry name" value="NAD(P)-BINDING ROSSMANN-FOLD SUPERFAMILY PROTEIN"/>
    <property type="match status" value="1"/>
</dbReference>
<keyword evidence="3" id="KW-1185">Reference proteome</keyword>
<dbReference type="SUPFAM" id="SSF51735">
    <property type="entry name" value="NAD(P)-binding Rossmann-fold domains"/>
    <property type="match status" value="1"/>
</dbReference>
<dbReference type="AlphaFoldDB" id="A0A1H1W7E1"/>
<dbReference type="RefSeq" id="WP_091526789.1">
    <property type="nucleotide sequence ID" value="NZ_LT629772.1"/>
</dbReference>
<dbReference type="Proteomes" id="UP000199103">
    <property type="component" value="Chromosome I"/>
</dbReference>
<dbReference type="OrthoDB" id="25118at2"/>
<sequence length="276" mass="29626">MRVLIVGGSGHLGRQLVRCATKDGHQVAATYRTRPHQISGAEKHQLDLRDQQQTERLIERIDPQLIINTAFQQGDWISTAVAPANLAQALRDRSVRLVHVSSDAVFSGDAIHYRETATPDPVTPYGAAKAAAETATTAVHPSAVIARTSLIIGHGSSSHERFVHALATGQQPGTLFSDDIRCPVHVDDLAAALLELGVGNRSGIHHLAGADAISRYELGLLIAQRDDPATSGLRHGSRTDANIRGPVDVRLDSTETQQGLRTQLRGAREFLKPAPG</sequence>
<protein>
    <submittedName>
        <fullName evidence="2">dTDP-4-dehydrorhamnose reductase</fullName>
    </submittedName>
</protein>
<proteinExistence type="predicted"/>
<dbReference type="STRING" id="630515.SAMN04489812_3508"/>
<organism evidence="2 3">
    <name type="scientific">Microlunatus soli</name>
    <dbReference type="NCBI Taxonomy" id="630515"/>
    <lineage>
        <taxon>Bacteria</taxon>
        <taxon>Bacillati</taxon>
        <taxon>Actinomycetota</taxon>
        <taxon>Actinomycetes</taxon>
        <taxon>Propionibacteriales</taxon>
        <taxon>Propionibacteriaceae</taxon>
        <taxon>Microlunatus</taxon>
    </lineage>
</organism>
<evidence type="ECO:0000313" key="2">
    <source>
        <dbReference type="EMBL" id="SDS92571.1"/>
    </source>
</evidence>
<evidence type="ECO:0000259" key="1">
    <source>
        <dbReference type="Pfam" id="PF04321"/>
    </source>
</evidence>
<dbReference type="PANTHER" id="PTHR43242">
    <property type="entry name" value="NAD(P)-BINDING ROSSMANN-FOLD SUPERFAMILY PROTEIN"/>
    <property type="match status" value="1"/>
</dbReference>
<gene>
    <name evidence="2" type="ORF">SAMN04489812_3508</name>
</gene>
<dbReference type="InterPro" id="IPR036291">
    <property type="entry name" value="NAD(P)-bd_dom_sf"/>
</dbReference>
<evidence type="ECO:0000313" key="3">
    <source>
        <dbReference type="Proteomes" id="UP000199103"/>
    </source>
</evidence>
<dbReference type="Gene3D" id="3.40.50.720">
    <property type="entry name" value="NAD(P)-binding Rossmann-like Domain"/>
    <property type="match status" value="1"/>
</dbReference>
<reference evidence="2 3" key="1">
    <citation type="submission" date="2016-10" db="EMBL/GenBank/DDBJ databases">
        <authorList>
            <person name="de Groot N.N."/>
        </authorList>
    </citation>
    <scope>NUCLEOTIDE SEQUENCE [LARGE SCALE GENOMIC DNA]</scope>
    <source>
        <strain evidence="2 3">DSM 21800</strain>
    </source>
</reference>
<feature type="domain" description="RmlD-like substrate binding" evidence="1">
    <location>
        <begin position="1"/>
        <end position="269"/>
    </location>
</feature>